<sequence>MQSSAKTVADYLNEIPEERKPAFFKLRETIANNIPKGFVEQMSYGMIAYVVPHSIYPKGYHCNSKLPLPFINLASQKNYIALYHMGIYSSAELLKWFINEYPKHSSSKLDMGKSCIRFKKKDQIPFELIGQLVKKMTVADWVSLYESQINASK</sequence>
<dbReference type="RefSeq" id="WP_072945700.1">
    <property type="nucleotide sequence ID" value="NZ_FQWO01000013.1"/>
</dbReference>
<accession>A0A1M5T838</accession>
<dbReference type="Pfam" id="PF08818">
    <property type="entry name" value="DUF1801"/>
    <property type="match status" value="1"/>
</dbReference>
<protein>
    <submittedName>
        <fullName evidence="2">Uncharacterized protein DUF1801</fullName>
    </submittedName>
</protein>
<evidence type="ECO:0000259" key="1">
    <source>
        <dbReference type="Pfam" id="PF08818"/>
    </source>
</evidence>
<dbReference type="Proteomes" id="UP000184384">
    <property type="component" value="Unassembled WGS sequence"/>
</dbReference>
<reference evidence="4" key="2">
    <citation type="submission" date="2016-11" db="EMBL/GenBank/DDBJ databases">
        <authorList>
            <person name="Varghese N."/>
            <person name="Submissions S."/>
        </authorList>
    </citation>
    <scope>NUCLEOTIDE SEQUENCE [LARGE SCALE GENOMIC DNA]</scope>
    <source>
        <strain evidence="4">DSM 19729</strain>
    </source>
</reference>
<reference evidence="2 5" key="3">
    <citation type="submission" date="2018-03" db="EMBL/GenBank/DDBJ databases">
        <title>Genomic Encyclopedia of Archaeal and Bacterial Type Strains, Phase II (KMG-II): from individual species to whole genera.</title>
        <authorList>
            <person name="Goeker M."/>
        </authorList>
    </citation>
    <scope>NUCLEOTIDE SEQUENCE [LARGE SCALE GENOMIC DNA]</scope>
    <source>
        <strain evidence="2 5">DSM 17797</strain>
    </source>
</reference>
<keyword evidence="5" id="KW-1185">Reference proteome</keyword>
<proteinExistence type="predicted"/>
<organism evidence="3 4">
    <name type="scientific">Flavobacterium granuli</name>
    <dbReference type="NCBI Taxonomy" id="280093"/>
    <lineage>
        <taxon>Bacteria</taxon>
        <taxon>Pseudomonadati</taxon>
        <taxon>Bacteroidota</taxon>
        <taxon>Flavobacteriia</taxon>
        <taxon>Flavobacteriales</taxon>
        <taxon>Flavobacteriaceae</taxon>
        <taxon>Flavobacterium</taxon>
    </lineage>
</organism>
<dbReference type="EMBL" id="FQWO01000013">
    <property type="protein sequence ID" value="SHH46858.1"/>
    <property type="molecule type" value="Genomic_DNA"/>
</dbReference>
<gene>
    <name evidence="2" type="ORF">BC624_111103</name>
    <name evidence="3" type="ORF">SAMN05443373_113103</name>
</gene>
<name>A0A1M5T838_9FLAO</name>
<reference evidence="3" key="1">
    <citation type="submission" date="2016-11" db="EMBL/GenBank/DDBJ databases">
        <authorList>
            <person name="Jaros S."/>
            <person name="Januszkiewicz K."/>
            <person name="Wedrychowicz H."/>
        </authorList>
    </citation>
    <scope>NUCLEOTIDE SEQUENCE [LARGE SCALE GENOMIC DNA]</scope>
    <source>
        <strain evidence="3">DSM 19729</strain>
    </source>
</reference>
<evidence type="ECO:0000313" key="2">
    <source>
        <dbReference type="EMBL" id="PRZ20727.1"/>
    </source>
</evidence>
<dbReference type="OrthoDB" id="9813231at2"/>
<dbReference type="STRING" id="280093.SAMN05443373_113103"/>
<dbReference type="InterPro" id="IPR014922">
    <property type="entry name" value="YdhG-like"/>
</dbReference>
<dbReference type="Gene3D" id="3.90.1150.200">
    <property type="match status" value="1"/>
</dbReference>
<dbReference type="SUPFAM" id="SSF159888">
    <property type="entry name" value="YdhG-like"/>
    <property type="match status" value="1"/>
</dbReference>
<feature type="domain" description="YdhG-like" evidence="1">
    <location>
        <begin position="19"/>
        <end position="135"/>
    </location>
</feature>
<dbReference type="Proteomes" id="UP000237771">
    <property type="component" value="Unassembled WGS sequence"/>
</dbReference>
<evidence type="ECO:0000313" key="4">
    <source>
        <dbReference type="Proteomes" id="UP000184384"/>
    </source>
</evidence>
<dbReference type="EMBL" id="PVUB01000011">
    <property type="protein sequence ID" value="PRZ20727.1"/>
    <property type="molecule type" value="Genomic_DNA"/>
</dbReference>
<dbReference type="AlphaFoldDB" id="A0A1M5T838"/>
<evidence type="ECO:0000313" key="3">
    <source>
        <dbReference type="EMBL" id="SHH46858.1"/>
    </source>
</evidence>
<evidence type="ECO:0000313" key="5">
    <source>
        <dbReference type="Proteomes" id="UP000237771"/>
    </source>
</evidence>